<comment type="caution">
    <text evidence="7">The sequence shown here is derived from an EMBL/GenBank/DDBJ whole genome shotgun (WGS) entry which is preliminary data.</text>
</comment>
<dbReference type="GO" id="GO:0030170">
    <property type="term" value="F:pyridoxal phosphate binding"/>
    <property type="evidence" value="ECO:0007669"/>
    <property type="project" value="InterPro"/>
</dbReference>
<dbReference type="Gene3D" id="3.40.640.10">
    <property type="entry name" value="Type I PLP-dependent aspartate aminotransferase-like (Major domain)"/>
    <property type="match status" value="1"/>
</dbReference>
<name>A0A7W4IS86_9PROT</name>
<dbReference type="Gene3D" id="3.90.1150.10">
    <property type="entry name" value="Aspartate Aminotransferase, domain 1"/>
    <property type="match status" value="1"/>
</dbReference>
<dbReference type="GO" id="GO:0003677">
    <property type="term" value="F:DNA binding"/>
    <property type="evidence" value="ECO:0007669"/>
    <property type="project" value="UniProtKB-KW"/>
</dbReference>
<keyword evidence="4" id="KW-0238">DNA-binding</keyword>
<accession>A0A7W4IS86</accession>
<dbReference type="InterPro" id="IPR015424">
    <property type="entry name" value="PyrdxlP-dep_Trfase"/>
</dbReference>
<proteinExistence type="inferred from homology"/>
<dbReference type="GO" id="GO:0003700">
    <property type="term" value="F:DNA-binding transcription factor activity"/>
    <property type="evidence" value="ECO:0007669"/>
    <property type="project" value="InterPro"/>
</dbReference>
<dbReference type="InterPro" id="IPR051446">
    <property type="entry name" value="HTH_trans_reg/aminotransferase"/>
</dbReference>
<dbReference type="CDD" id="cd00609">
    <property type="entry name" value="AAT_like"/>
    <property type="match status" value="1"/>
</dbReference>
<dbReference type="Pfam" id="PF00155">
    <property type="entry name" value="Aminotran_1_2"/>
    <property type="match status" value="1"/>
</dbReference>
<dbReference type="PROSITE" id="PS50949">
    <property type="entry name" value="HTH_GNTR"/>
    <property type="match status" value="1"/>
</dbReference>
<dbReference type="PANTHER" id="PTHR46577:SF1">
    <property type="entry name" value="HTH-TYPE TRANSCRIPTIONAL REGULATORY PROTEIN GABR"/>
    <property type="match status" value="1"/>
</dbReference>
<dbReference type="InterPro" id="IPR000524">
    <property type="entry name" value="Tscrpt_reg_HTH_GntR"/>
</dbReference>
<dbReference type="SUPFAM" id="SSF46785">
    <property type="entry name" value="Winged helix' DNA-binding domain"/>
    <property type="match status" value="1"/>
</dbReference>
<dbReference type="SUPFAM" id="SSF53383">
    <property type="entry name" value="PLP-dependent transferases"/>
    <property type="match status" value="1"/>
</dbReference>
<evidence type="ECO:0000313" key="7">
    <source>
        <dbReference type="EMBL" id="MBB2168037.1"/>
    </source>
</evidence>
<dbReference type="InterPro" id="IPR015422">
    <property type="entry name" value="PyrdxlP-dep_Trfase_small"/>
</dbReference>
<keyword evidence="5" id="KW-0804">Transcription</keyword>
<dbReference type="CDD" id="cd07377">
    <property type="entry name" value="WHTH_GntR"/>
    <property type="match status" value="1"/>
</dbReference>
<evidence type="ECO:0000256" key="1">
    <source>
        <dbReference type="ARBA" id="ARBA00005384"/>
    </source>
</evidence>
<feature type="domain" description="HTH gntR-type" evidence="6">
    <location>
        <begin position="19"/>
        <end position="87"/>
    </location>
</feature>
<dbReference type="Proteomes" id="UP000559860">
    <property type="component" value="Unassembled WGS sequence"/>
</dbReference>
<keyword evidence="8" id="KW-1185">Reference proteome</keyword>
<dbReference type="Pfam" id="PF00392">
    <property type="entry name" value="GntR"/>
    <property type="match status" value="1"/>
</dbReference>
<keyword evidence="7" id="KW-0808">Transferase</keyword>
<dbReference type="InterPro" id="IPR036390">
    <property type="entry name" value="WH_DNA-bd_sf"/>
</dbReference>
<organism evidence="7 8">
    <name type="scientific">Gluconacetobacter aggeris</name>
    <dbReference type="NCBI Taxonomy" id="1286186"/>
    <lineage>
        <taxon>Bacteria</taxon>
        <taxon>Pseudomonadati</taxon>
        <taxon>Pseudomonadota</taxon>
        <taxon>Alphaproteobacteria</taxon>
        <taxon>Acetobacterales</taxon>
        <taxon>Acetobacteraceae</taxon>
        <taxon>Gluconacetobacter</taxon>
    </lineage>
</organism>
<sequence>MSTAELISNWKHHIEHGSGPIYLSIIDALADSIRRGLLHEGDRLPPQRQLAAALGTDLTTVTRAFSEARRRGLIEATVGRGTFVKVGATETRWRHTGRAIVDLTMNLPPIPEEPALGQLIQADMTYLLRKQELSGLLSYRVTGGSTEERRLAARWMEPLLGQRNEDEVLVVPGAQAAIAAVVSTLTTPGDTIITDRFTYPGIRSAAAQFHLMLKGIDSDLEGMVPDQFDQACRRHRPQLIYCMPTIQNPSTATMSPERREAILAIARAHQIPILEDDPYGLLLRDGLPAMARLDPAHVFYVSTLAKVLSPGLRQAFLVVPGVDMAHRMSSAIRALSLTNSGLMTSLVARWMQNGSAASILAAIQTELRARQKIARDILGNGHCMHPDGPHVWLRLPDWWGSVDFVSYARRQGLALVPSNVFTVEGEPPQRARIALGSATSRESLAVSLRGVSDLLRHKRSPGFDDIV</sequence>
<dbReference type="Gene3D" id="1.10.10.10">
    <property type="entry name" value="Winged helix-like DNA-binding domain superfamily/Winged helix DNA-binding domain"/>
    <property type="match status" value="1"/>
</dbReference>
<dbReference type="InterPro" id="IPR015421">
    <property type="entry name" value="PyrdxlP-dep_Trfase_major"/>
</dbReference>
<keyword evidence="2" id="KW-0663">Pyridoxal phosphate</keyword>
<keyword evidence="3" id="KW-0805">Transcription regulation</keyword>
<protein>
    <submittedName>
        <fullName evidence="7">PLP-dependent aminotransferase family protein</fullName>
    </submittedName>
</protein>
<dbReference type="PANTHER" id="PTHR46577">
    <property type="entry name" value="HTH-TYPE TRANSCRIPTIONAL REGULATORY PROTEIN GABR"/>
    <property type="match status" value="1"/>
</dbReference>
<evidence type="ECO:0000259" key="6">
    <source>
        <dbReference type="PROSITE" id="PS50949"/>
    </source>
</evidence>
<dbReference type="SMART" id="SM00345">
    <property type="entry name" value="HTH_GNTR"/>
    <property type="match status" value="1"/>
</dbReference>
<dbReference type="RefSeq" id="WP_182985637.1">
    <property type="nucleotide sequence ID" value="NZ_JABEQD010000003.1"/>
</dbReference>
<dbReference type="InterPro" id="IPR036388">
    <property type="entry name" value="WH-like_DNA-bd_sf"/>
</dbReference>
<reference evidence="7 8" key="1">
    <citation type="submission" date="2020-04" db="EMBL/GenBank/DDBJ databases">
        <title>Description of novel Gluconacetobacter.</title>
        <authorList>
            <person name="Sombolestani A."/>
        </authorList>
    </citation>
    <scope>NUCLEOTIDE SEQUENCE [LARGE SCALE GENOMIC DNA]</scope>
    <source>
        <strain evidence="7 8">LMG 27801</strain>
    </source>
</reference>
<evidence type="ECO:0000256" key="2">
    <source>
        <dbReference type="ARBA" id="ARBA00022898"/>
    </source>
</evidence>
<dbReference type="AlphaFoldDB" id="A0A7W4IS86"/>
<gene>
    <name evidence="7" type="ORF">HLH36_06655</name>
</gene>
<evidence type="ECO:0000313" key="8">
    <source>
        <dbReference type="Proteomes" id="UP000559860"/>
    </source>
</evidence>
<evidence type="ECO:0000256" key="5">
    <source>
        <dbReference type="ARBA" id="ARBA00023163"/>
    </source>
</evidence>
<evidence type="ECO:0000256" key="3">
    <source>
        <dbReference type="ARBA" id="ARBA00023015"/>
    </source>
</evidence>
<dbReference type="GO" id="GO:0008483">
    <property type="term" value="F:transaminase activity"/>
    <property type="evidence" value="ECO:0007669"/>
    <property type="project" value="UniProtKB-KW"/>
</dbReference>
<keyword evidence="7" id="KW-0032">Aminotransferase</keyword>
<evidence type="ECO:0000256" key="4">
    <source>
        <dbReference type="ARBA" id="ARBA00023125"/>
    </source>
</evidence>
<comment type="similarity">
    <text evidence="1">In the C-terminal section; belongs to the class-I pyridoxal-phosphate-dependent aminotransferase family.</text>
</comment>
<dbReference type="EMBL" id="JABEQD010000003">
    <property type="protein sequence ID" value="MBB2168037.1"/>
    <property type="molecule type" value="Genomic_DNA"/>
</dbReference>
<dbReference type="InterPro" id="IPR004839">
    <property type="entry name" value="Aminotransferase_I/II_large"/>
</dbReference>